<dbReference type="Gene3D" id="2.60.120.590">
    <property type="entry name" value="Alpha-ketoglutarate-dependent dioxygenase AlkB-like"/>
    <property type="match status" value="1"/>
</dbReference>
<dbReference type="InterPro" id="IPR005123">
    <property type="entry name" value="Oxoglu/Fe-dep_dioxygenase_dom"/>
</dbReference>
<proteinExistence type="predicted"/>
<name>A0A9W8Z2F9_9PEZI</name>
<dbReference type="PROSITE" id="PS51471">
    <property type="entry name" value="FE2OG_OXY"/>
    <property type="match status" value="1"/>
</dbReference>
<dbReference type="InterPro" id="IPR037151">
    <property type="entry name" value="AlkB-like_sf"/>
</dbReference>
<dbReference type="OrthoDB" id="445341at2759"/>
<feature type="compositionally biased region" description="Polar residues" evidence="1">
    <location>
        <begin position="37"/>
        <end position="76"/>
    </location>
</feature>
<dbReference type="GO" id="GO:0051213">
    <property type="term" value="F:dioxygenase activity"/>
    <property type="evidence" value="ECO:0007669"/>
    <property type="project" value="InterPro"/>
</dbReference>
<sequence length="764" mass="83321">MLAPRSGEVEDYGAIWFDGGEGPVTARLVIDNEGSKPLSTHSGESKQGNVSRSSLETTQPMSYEPTTKICNQSPPVTSAKDAKAVGAYAQDEQSTAEASENAYPKVSAGPEPLTEEFHAASEIENAKTSPSGGDLPSQSGRAAEEMEPPPQSAQMSCNTRTNPPEANNLAVSQKFLMAPVSGLNLKKGIRDGGAEKNEPESGLSSSVNTKSEEQHFKSSSQQQTLDAVTTDPIPEVMAGRCAPKSSVRAPLCEGDTTLVQNFLPSGVIDGVFEQLCEEVHFKTMRHQGSEVPRFVAVQGAIDPDGTQPVYRHPSDESPPLEAFTPTVQLIRAHVEKQLGHPVNHVLIQCYRNSNDYISEHSDKTLDIFRWSYIANVSIGAMRTMVFRTKRGDKSTGLVHAGHSSGSSTSLEAIDRAATKPVDILKDLQPVKRRTTRCPMPHNSLLKMGLVTNEKWLHGIKPDKRPQSEKTAEELAWNSTRISLTFRYIATFLSPSLNPLSASSSEPLIWGQGAVSKTREHAHPVVNGQTPEAVAMLRAFGRENNSPDFDWEANYGCGFDVLHMKAAPRYFGCGDVVIDGRVRIMLAECGVKYARGDIGVDTRQQSLDRGVRGAAVGEVLPVRFVVDDADRTTVVGDIAILLFLDAKHPRKKGSDMEVAAAYSRFYAALGLEQRWKSLWASAANSRRVFARLKPHLMELEKWAAEVARCSGLEPTIADYALWPVLHDIALAWKSLARGRGVGHTGFTYLGLPALNNYYREFGGKE</sequence>
<comment type="caution">
    <text evidence="3">The sequence shown here is derived from an EMBL/GenBank/DDBJ whole genome shotgun (WGS) entry which is preliminary data.</text>
</comment>
<dbReference type="PANTHER" id="PTHR31212">
    <property type="entry name" value="ALPHA-KETOGLUTARATE-DEPENDENT DIOXYGENASE ALKB HOMOLOG 3"/>
    <property type="match status" value="1"/>
</dbReference>
<dbReference type="InterPro" id="IPR027450">
    <property type="entry name" value="AlkB-like"/>
</dbReference>
<gene>
    <name evidence="3" type="ORF">N0V93_000559</name>
</gene>
<dbReference type="SUPFAM" id="SSF51197">
    <property type="entry name" value="Clavaminate synthase-like"/>
    <property type="match status" value="1"/>
</dbReference>
<reference evidence="3" key="1">
    <citation type="submission" date="2022-10" db="EMBL/GenBank/DDBJ databases">
        <title>Tapping the CABI collections for fungal endophytes: first genome assemblies for Collariella, Neodidymelliopsis, Ascochyta clinopodiicola, Didymella pomorum, Didymosphaeria variabile, Neocosmospora piperis and Neocucurbitaria cava.</title>
        <authorList>
            <person name="Hill R."/>
        </authorList>
    </citation>
    <scope>NUCLEOTIDE SEQUENCE</scope>
    <source>
        <strain evidence="3">IMI 355082</strain>
    </source>
</reference>
<evidence type="ECO:0000313" key="3">
    <source>
        <dbReference type="EMBL" id="KAJ4396340.1"/>
    </source>
</evidence>
<feature type="domain" description="Fe2OG dioxygenase" evidence="2">
    <location>
        <begin position="341"/>
        <end position="489"/>
    </location>
</feature>
<feature type="region of interest" description="Disordered" evidence="1">
    <location>
        <begin position="187"/>
        <end position="227"/>
    </location>
</feature>
<organism evidence="3 4">
    <name type="scientific">Gnomoniopsis smithogilvyi</name>
    <dbReference type="NCBI Taxonomy" id="1191159"/>
    <lineage>
        <taxon>Eukaryota</taxon>
        <taxon>Fungi</taxon>
        <taxon>Dikarya</taxon>
        <taxon>Ascomycota</taxon>
        <taxon>Pezizomycotina</taxon>
        <taxon>Sordariomycetes</taxon>
        <taxon>Sordariomycetidae</taxon>
        <taxon>Diaporthales</taxon>
        <taxon>Gnomoniaceae</taxon>
        <taxon>Gnomoniopsis</taxon>
    </lineage>
</organism>
<feature type="compositionally biased region" description="Basic and acidic residues" evidence="1">
    <location>
        <begin position="115"/>
        <end position="125"/>
    </location>
</feature>
<feature type="compositionally biased region" description="Polar residues" evidence="1">
    <location>
        <begin position="126"/>
        <end position="140"/>
    </location>
</feature>
<dbReference type="InterPro" id="IPR032854">
    <property type="entry name" value="ALKBH3"/>
</dbReference>
<keyword evidence="4" id="KW-1185">Reference proteome</keyword>
<feature type="compositionally biased region" description="Polar residues" evidence="1">
    <location>
        <begin position="152"/>
        <end position="166"/>
    </location>
</feature>
<dbReference type="Proteomes" id="UP001140453">
    <property type="component" value="Unassembled WGS sequence"/>
</dbReference>
<dbReference type="InterPro" id="IPR057088">
    <property type="entry name" value="GLRG_09195_Thiored"/>
</dbReference>
<dbReference type="Pfam" id="PF24470">
    <property type="entry name" value="Thiored_Isochorism"/>
    <property type="match status" value="1"/>
</dbReference>
<evidence type="ECO:0000313" key="4">
    <source>
        <dbReference type="Proteomes" id="UP001140453"/>
    </source>
</evidence>
<dbReference type="EMBL" id="JAPEVB010000001">
    <property type="protein sequence ID" value="KAJ4396340.1"/>
    <property type="molecule type" value="Genomic_DNA"/>
</dbReference>
<dbReference type="Pfam" id="PF13532">
    <property type="entry name" value="2OG-FeII_Oxy_2"/>
    <property type="match status" value="1"/>
</dbReference>
<dbReference type="AlphaFoldDB" id="A0A9W8Z2F9"/>
<dbReference type="PANTHER" id="PTHR31212:SF5">
    <property type="entry name" value="ISOCHORISMATASE FAMILY PROTEIN FAMILY (AFU_ORTHOLOGUE AFUA_3G14500)"/>
    <property type="match status" value="1"/>
</dbReference>
<accession>A0A9W8Z2F9</accession>
<evidence type="ECO:0000256" key="1">
    <source>
        <dbReference type="SAM" id="MobiDB-lite"/>
    </source>
</evidence>
<feature type="compositionally biased region" description="Polar residues" evidence="1">
    <location>
        <begin position="217"/>
        <end position="227"/>
    </location>
</feature>
<evidence type="ECO:0000259" key="2">
    <source>
        <dbReference type="PROSITE" id="PS51471"/>
    </source>
</evidence>
<dbReference type="GO" id="GO:0006307">
    <property type="term" value="P:DNA alkylation repair"/>
    <property type="evidence" value="ECO:0007669"/>
    <property type="project" value="InterPro"/>
</dbReference>
<protein>
    <recommendedName>
        <fullName evidence="2">Fe2OG dioxygenase domain-containing protein</fullName>
    </recommendedName>
</protein>
<feature type="region of interest" description="Disordered" evidence="1">
    <location>
        <begin position="30"/>
        <end position="166"/>
    </location>
</feature>
<feature type="compositionally biased region" description="Basic and acidic residues" evidence="1">
    <location>
        <begin position="188"/>
        <end position="199"/>
    </location>
</feature>